<reference evidence="2 3" key="1">
    <citation type="submission" date="2017-04" db="EMBL/GenBank/DDBJ databases">
        <title>Draft genome sequence of Tuber borchii Vittad., a whitish edible truffle.</title>
        <authorList>
            <consortium name="DOE Joint Genome Institute"/>
            <person name="Murat C."/>
            <person name="Kuo A."/>
            <person name="Barry K.W."/>
            <person name="Clum A."/>
            <person name="Dockter R.B."/>
            <person name="Fauchery L."/>
            <person name="Iotti M."/>
            <person name="Kohler A."/>
            <person name="Labutti K."/>
            <person name="Lindquist E.A."/>
            <person name="Lipzen A."/>
            <person name="Ohm R.A."/>
            <person name="Wang M."/>
            <person name="Grigoriev I.V."/>
            <person name="Zambonelli A."/>
            <person name="Martin F.M."/>
        </authorList>
    </citation>
    <scope>NUCLEOTIDE SEQUENCE [LARGE SCALE GENOMIC DNA]</scope>
    <source>
        <strain evidence="2 3">Tbo3840</strain>
    </source>
</reference>
<evidence type="ECO:0000256" key="1">
    <source>
        <dbReference type="SAM" id="MobiDB-lite"/>
    </source>
</evidence>
<keyword evidence="3" id="KW-1185">Reference proteome</keyword>
<name>A0A2T6ZG44_TUBBO</name>
<organism evidence="2 3">
    <name type="scientific">Tuber borchii</name>
    <name type="common">White truffle</name>
    <dbReference type="NCBI Taxonomy" id="42251"/>
    <lineage>
        <taxon>Eukaryota</taxon>
        <taxon>Fungi</taxon>
        <taxon>Dikarya</taxon>
        <taxon>Ascomycota</taxon>
        <taxon>Pezizomycotina</taxon>
        <taxon>Pezizomycetes</taxon>
        <taxon>Pezizales</taxon>
        <taxon>Tuberaceae</taxon>
        <taxon>Tuber</taxon>
    </lineage>
</organism>
<sequence>MSIEDCVRGRFQKQYAGRQDGNVHRRYSLTSTGVGTHRLGSMAKSTKNRCAGQGTSIGIVGPSNGRHACGAARLKEERQTLRRRGGKERKRTQRRRARLTAIPAEAEAENKTRFSSPSLSLSLYPSLFAGRQKVESGRVCTVCPIRVRRTLEEVIYSPYHTARLQVHYCKSPALDSHIPSSSHRIQGRPLHQHLYSSSTHRFDYFYKSTGKINSTAANIDSIYAPGPPSSKSFERENTRAYPRGRRKKRPLVCFQNQQFP</sequence>
<accession>A0A2T6ZG44</accession>
<evidence type="ECO:0000313" key="2">
    <source>
        <dbReference type="EMBL" id="PUU74457.1"/>
    </source>
</evidence>
<comment type="caution">
    <text evidence="2">The sequence shown here is derived from an EMBL/GenBank/DDBJ whole genome shotgun (WGS) entry which is preliminary data.</text>
</comment>
<protein>
    <submittedName>
        <fullName evidence="2">Uncharacterized protein</fullName>
    </submittedName>
</protein>
<evidence type="ECO:0000313" key="3">
    <source>
        <dbReference type="Proteomes" id="UP000244722"/>
    </source>
</evidence>
<gene>
    <name evidence="2" type="ORF">B9Z19DRAFT_444650</name>
</gene>
<proteinExistence type="predicted"/>
<dbReference type="AlphaFoldDB" id="A0A2T6ZG44"/>
<dbReference type="EMBL" id="NESQ01000298">
    <property type="protein sequence ID" value="PUU74457.1"/>
    <property type="molecule type" value="Genomic_DNA"/>
</dbReference>
<feature type="region of interest" description="Disordered" evidence="1">
    <location>
        <begin position="225"/>
        <end position="249"/>
    </location>
</feature>
<dbReference type="Proteomes" id="UP000244722">
    <property type="component" value="Unassembled WGS sequence"/>
</dbReference>